<evidence type="ECO:0000313" key="3">
    <source>
        <dbReference type="Proteomes" id="UP001296943"/>
    </source>
</evidence>
<keyword evidence="1" id="KW-0472">Membrane</keyword>
<feature type="transmembrane region" description="Helical" evidence="1">
    <location>
        <begin position="108"/>
        <end position="133"/>
    </location>
</feature>
<feature type="transmembrane region" description="Helical" evidence="1">
    <location>
        <begin position="77"/>
        <end position="96"/>
    </location>
</feature>
<protein>
    <submittedName>
        <fullName evidence="2">Membrane protein YesL</fullName>
    </submittedName>
</protein>
<dbReference type="Proteomes" id="UP001296943">
    <property type="component" value="Unassembled WGS sequence"/>
</dbReference>
<sequence>MNGKGVVTTLDSILKWITRLAALNLLWIGYSLIGLLVGGVFPATVAALGLSRKWINGENEVKSWMTFKQIYRQEFKVANLIGWILTLVGLVLYLNYRLIAASEGEIMIIIPFAFYLLLFFYSLIVIWVFPLLAHYQAHWFQHIKNAIIIGLTKLHYTFYCGLLIFTVAYYSLGYPGLIPFFSISVISVGMMWICMRIFWQLDEKMSE</sequence>
<dbReference type="EMBL" id="JAFBDR010000004">
    <property type="protein sequence ID" value="MBM7570683.1"/>
    <property type="molecule type" value="Genomic_DNA"/>
</dbReference>
<reference evidence="2 3" key="1">
    <citation type="submission" date="2021-01" db="EMBL/GenBank/DDBJ databases">
        <title>Genomic Encyclopedia of Type Strains, Phase IV (KMG-IV): sequencing the most valuable type-strain genomes for metagenomic binning, comparative biology and taxonomic classification.</title>
        <authorList>
            <person name="Goeker M."/>
        </authorList>
    </citation>
    <scope>NUCLEOTIDE SEQUENCE [LARGE SCALE GENOMIC DNA]</scope>
    <source>
        <strain evidence="2 3">DSM 23711</strain>
    </source>
</reference>
<dbReference type="Pfam" id="PF04854">
    <property type="entry name" value="DUF624"/>
    <property type="match status" value="1"/>
</dbReference>
<proteinExistence type="predicted"/>
<accession>A0ABS2MY00</accession>
<dbReference type="InterPro" id="IPR006938">
    <property type="entry name" value="DUF624"/>
</dbReference>
<gene>
    <name evidence="2" type="ORF">JOC48_001161</name>
</gene>
<evidence type="ECO:0000313" key="2">
    <source>
        <dbReference type="EMBL" id="MBM7570683.1"/>
    </source>
</evidence>
<dbReference type="RefSeq" id="WP_204498089.1">
    <property type="nucleotide sequence ID" value="NZ_JAFBDR010000004.1"/>
</dbReference>
<keyword evidence="3" id="KW-1185">Reference proteome</keyword>
<evidence type="ECO:0000256" key="1">
    <source>
        <dbReference type="SAM" id="Phobius"/>
    </source>
</evidence>
<keyword evidence="1" id="KW-0812">Transmembrane</keyword>
<comment type="caution">
    <text evidence="2">The sequence shown here is derived from an EMBL/GenBank/DDBJ whole genome shotgun (WGS) entry which is preliminary data.</text>
</comment>
<feature type="transmembrane region" description="Helical" evidence="1">
    <location>
        <begin position="154"/>
        <end position="172"/>
    </location>
</feature>
<feature type="transmembrane region" description="Helical" evidence="1">
    <location>
        <begin position="178"/>
        <end position="199"/>
    </location>
</feature>
<feature type="transmembrane region" description="Helical" evidence="1">
    <location>
        <begin position="25"/>
        <end position="50"/>
    </location>
</feature>
<keyword evidence="1" id="KW-1133">Transmembrane helix</keyword>
<organism evidence="2 3">
    <name type="scientific">Aquibacillus albus</name>
    <dbReference type="NCBI Taxonomy" id="1168171"/>
    <lineage>
        <taxon>Bacteria</taxon>
        <taxon>Bacillati</taxon>
        <taxon>Bacillota</taxon>
        <taxon>Bacilli</taxon>
        <taxon>Bacillales</taxon>
        <taxon>Bacillaceae</taxon>
        <taxon>Aquibacillus</taxon>
    </lineage>
</organism>
<name>A0ABS2MY00_9BACI</name>